<name>A0A3E3K1M1_9FIRM</name>
<dbReference type="InterPro" id="IPR016181">
    <property type="entry name" value="Acyl_CoA_acyltransferase"/>
</dbReference>
<dbReference type="SUPFAM" id="SSF55729">
    <property type="entry name" value="Acyl-CoA N-acyltransferases (Nat)"/>
    <property type="match status" value="1"/>
</dbReference>
<protein>
    <submittedName>
        <fullName evidence="2">GNAT family N-acetyltransferase</fullName>
    </submittedName>
</protein>
<dbReference type="OrthoDB" id="119498at2"/>
<sequence>MEIKEFFRSKDRTHWLAMIQTCDWPAGQFLYELLTTNQIHKFCGEHVRLFLLTDGTKLAAFCTLSDVDDIKKTDKSPWIGFVYTYPAYRGRHYMRTLLNFACETARNDGAEEVFVATGETGLYEKYGFSFYDMMENAVGVQSKVYRKELS</sequence>
<dbReference type="Pfam" id="PF00583">
    <property type="entry name" value="Acetyltransf_1"/>
    <property type="match status" value="1"/>
</dbReference>
<dbReference type="EMBL" id="QVLX01000004">
    <property type="protein sequence ID" value="RGE87044.1"/>
    <property type="molecule type" value="Genomic_DNA"/>
</dbReference>
<dbReference type="RefSeq" id="WP_024732131.1">
    <property type="nucleotide sequence ID" value="NZ_BAABYU010000001.1"/>
</dbReference>
<dbReference type="GeneID" id="97192209"/>
<dbReference type="CDD" id="cd04301">
    <property type="entry name" value="NAT_SF"/>
    <property type="match status" value="1"/>
</dbReference>
<dbReference type="AlphaFoldDB" id="A0A3E3K1M1"/>
<accession>A0A3E3K1M1</accession>
<feature type="domain" description="N-acetyltransferase" evidence="1">
    <location>
        <begin position="1"/>
        <end position="150"/>
    </location>
</feature>
<dbReference type="GO" id="GO:0016747">
    <property type="term" value="F:acyltransferase activity, transferring groups other than amino-acyl groups"/>
    <property type="evidence" value="ECO:0007669"/>
    <property type="project" value="InterPro"/>
</dbReference>
<proteinExistence type="predicted"/>
<dbReference type="Gene3D" id="3.40.630.30">
    <property type="match status" value="1"/>
</dbReference>
<evidence type="ECO:0000259" key="1">
    <source>
        <dbReference type="PROSITE" id="PS51186"/>
    </source>
</evidence>
<organism evidence="2 3">
    <name type="scientific">Sellimonas intestinalis</name>
    <dbReference type="NCBI Taxonomy" id="1653434"/>
    <lineage>
        <taxon>Bacteria</taxon>
        <taxon>Bacillati</taxon>
        <taxon>Bacillota</taxon>
        <taxon>Clostridia</taxon>
        <taxon>Lachnospirales</taxon>
        <taxon>Lachnospiraceae</taxon>
        <taxon>Sellimonas</taxon>
    </lineage>
</organism>
<comment type="caution">
    <text evidence="2">The sequence shown here is derived from an EMBL/GenBank/DDBJ whole genome shotgun (WGS) entry which is preliminary data.</text>
</comment>
<dbReference type="InterPro" id="IPR000182">
    <property type="entry name" value="GNAT_dom"/>
</dbReference>
<evidence type="ECO:0000313" key="3">
    <source>
        <dbReference type="Proteomes" id="UP000261080"/>
    </source>
</evidence>
<dbReference type="PROSITE" id="PS51186">
    <property type="entry name" value="GNAT"/>
    <property type="match status" value="1"/>
</dbReference>
<reference evidence="2 3" key="1">
    <citation type="submission" date="2018-08" db="EMBL/GenBank/DDBJ databases">
        <title>A genome reference for cultivated species of the human gut microbiota.</title>
        <authorList>
            <person name="Zou Y."/>
            <person name="Xue W."/>
            <person name="Luo G."/>
        </authorList>
    </citation>
    <scope>NUCLEOTIDE SEQUENCE [LARGE SCALE GENOMIC DNA]</scope>
    <source>
        <strain evidence="2 3">AF37-2AT</strain>
    </source>
</reference>
<keyword evidence="2" id="KW-0808">Transferase</keyword>
<keyword evidence="3" id="KW-1185">Reference proteome</keyword>
<dbReference type="Proteomes" id="UP000261080">
    <property type="component" value="Unassembled WGS sequence"/>
</dbReference>
<gene>
    <name evidence="2" type="ORF">DW016_08895</name>
</gene>
<evidence type="ECO:0000313" key="2">
    <source>
        <dbReference type="EMBL" id="RGE87044.1"/>
    </source>
</evidence>